<dbReference type="GO" id="GO:0008270">
    <property type="term" value="F:zinc ion binding"/>
    <property type="evidence" value="ECO:0007669"/>
    <property type="project" value="UniProtKB-KW"/>
</dbReference>
<dbReference type="PROSITE" id="PS50865">
    <property type="entry name" value="ZF_MYND_2"/>
    <property type="match status" value="1"/>
</dbReference>
<dbReference type="RefSeq" id="XP_011501254.1">
    <property type="nucleotide sequence ID" value="XM_011502952.1"/>
</dbReference>
<dbReference type="PROSITE" id="PS01360">
    <property type="entry name" value="ZF_MYND_1"/>
    <property type="match status" value="1"/>
</dbReference>
<keyword evidence="2 4" id="KW-0863">Zinc-finger</keyword>
<evidence type="ECO:0000313" key="6">
    <source>
        <dbReference type="Proteomes" id="UP000695007"/>
    </source>
</evidence>
<dbReference type="GeneID" id="105364918"/>
<protein>
    <recommendedName>
        <fullName evidence="5">MYND-type domain-containing protein</fullName>
    </recommendedName>
</protein>
<dbReference type="Pfam" id="PF01753">
    <property type="entry name" value="zf-MYND"/>
    <property type="match status" value="1"/>
</dbReference>
<dbReference type="InterPro" id="IPR002893">
    <property type="entry name" value="Znf_MYND"/>
</dbReference>
<dbReference type="PANTHER" id="PTHR28069:SF2">
    <property type="entry name" value="GH20023P"/>
    <property type="match status" value="1"/>
</dbReference>
<dbReference type="RefSeq" id="XP_011501255.1">
    <property type="nucleotide sequence ID" value="XM_011502953.1"/>
</dbReference>
<evidence type="ECO:0000256" key="3">
    <source>
        <dbReference type="ARBA" id="ARBA00022833"/>
    </source>
</evidence>
<gene>
    <name evidence="7 8" type="primary">LOC105364918</name>
</gene>
<keyword evidence="1" id="KW-0479">Metal-binding</keyword>
<evidence type="ECO:0000259" key="5">
    <source>
        <dbReference type="PROSITE" id="PS50865"/>
    </source>
</evidence>
<evidence type="ECO:0000313" key="7">
    <source>
        <dbReference type="RefSeq" id="XP_011501254.1"/>
    </source>
</evidence>
<dbReference type="KEGG" id="csol:105364918"/>
<dbReference type="Gene3D" id="6.10.140.2220">
    <property type="match status" value="1"/>
</dbReference>
<evidence type="ECO:0000256" key="2">
    <source>
        <dbReference type="ARBA" id="ARBA00022771"/>
    </source>
</evidence>
<proteinExistence type="predicted"/>
<organism evidence="6 8">
    <name type="scientific">Ceratosolen solmsi marchali</name>
    <dbReference type="NCBI Taxonomy" id="326594"/>
    <lineage>
        <taxon>Eukaryota</taxon>
        <taxon>Metazoa</taxon>
        <taxon>Ecdysozoa</taxon>
        <taxon>Arthropoda</taxon>
        <taxon>Hexapoda</taxon>
        <taxon>Insecta</taxon>
        <taxon>Pterygota</taxon>
        <taxon>Neoptera</taxon>
        <taxon>Endopterygota</taxon>
        <taxon>Hymenoptera</taxon>
        <taxon>Apocrita</taxon>
        <taxon>Proctotrupomorpha</taxon>
        <taxon>Chalcidoidea</taxon>
        <taxon>Agaonidae</taxon>
        <taxon>Agaoninae</taxon>
        <taxon>Ceratosolen</taxon>
    </lineage>
</organism>
<sequence length="423" mass="49509">MTEELDNLFFYANTCHICKVRGNETLLKKCSRCKMISYCGKEHQKQHWLRHKDLCYVLSSMLNETNKSHIFEGMRNSNTTDWVKAKMNLMLLVIIKLGRKLLPYEEEMFKFPRACVVCHETDQKVIIDCILCPAASFCKEHKNDSSHSKICKTLTLCYDLDVASAALVRQPPLNTVPYYTEMISLPVCMKSFIDTYYNKNNSLLISNRMQIPQISEYLTRPLTLLYAIEKLGFSVNSVITIHIIGANMIELDGAEIWEILLHWLPSLTTLNIVLIGPEQFKKKYNKLEYNICDYCNGKGIKFYLETYGELYNEYVNSNYFVKPDIIVGYNVGIHEHEPGDFKLDTWFESIKILPEQNCPIMLTSYTEKEAKKDHKRFCDVLEKNVSFICCEANPFSSLRPHRDYETEELYYQNHYIIIYRDFN</sequence>
<evidence type="ECO:0000256" key="1">
    <source>
        <dbReference type="ARBA" id="ARBA00022723"/>
    </source>
</evidence>
<reference evidence="7 8" key="1">
    <citation type="submission" date="2025-04" db="UniProtKB">
        <authorList>
            <consortium name="RefSeq"/>
        </authorList>
    </citation>
    <scope>IDENTIFICATION</scope>
</reference>
<keyword evidence="6" id="KW-1185">Reference proteome</keyword>
<dbReference type="SUPFAM" id="SSF144232">
    <property type="entry name" value="HIT/MYND zinc finger-like"/>
    <property type="match status" value="1"/>
</dbReference>
<dbReference type="PANTHER" id="PTHR28069">
    <property type="entry name" value="GH20023P"/>
    <property type="match status" value="1"/>
</dbReference>
<dbReference type="InterPro" id="IPR046824">
    <property type="entry name" value="Mss51-like_C"/>
</dbReference>
<feature type="domain" description="MYND-type" evidence="5">
    <location>
        <begin position="15"/>
        <end position="55"/>
    </location>
</feature>
<accession>A0AAJ7DYP0</accession>
<evidence type="ECO:0000313" key="8">
    <source>
        <dbReference type="RefSeq" id="XP_011501255.1"/>
    </source>
</evidence>
<dbReference type="AlphaFoldDB" id="A0AAJ7DYP0"/>
<dbReference type="Pfam" id="PF20179">
    <property type="entry name" value="MSS51_C"/>
    <property type="match status" value="1"/>
</dbReference>
<name>A0AAJ7DYP0_9HYME</name>
<keyword evidence="3" id="KW-0862">Zinc</keyword>
<evidence type="ECO:0000256" key="4">
    <source>
        <dbReference type="PROSITE-ProRule" id="PRU00134"/>
    </source>
</evidence>
<dbReference type="Proteomes" id="UP000695007">
    <property type="component" value="Unplaced"/>
</dbReference>